<dbReference type="EMBL" id="DTTC01000226">
    <property type="protein sequence ID" value="HIA98204.1"/>
    <property type="molecule type" value="Genomic_DNA"/>
</dbReference>
<organism evidence="2 3">
    <name type="scientific">Marine Group III euryarchaeote</name>
    <dbReference type="NCBI Taxonomy" id="2173149"/>
    <lineage>
        <taxon>Archaea</taxon>
        <taxon>Methanobacteriati</taxon>
        <taxon>Thermoplasmatota</taxon>
        <taxon>Thermoplasmata</taxon>
        <taxon>Candidatus Thermoprofundales</taxon>
    </lineage>
</organism>
<proteinExistence type="predicted"/>
<accession>A0A7J4D015</accession>
<dbReference type="SUPFAM" id="SSF109604">
    <property type="entry name" value="HD-domain/PDEase-like"/>
    <property type="match status" value="1"/>
</dbReference>
<protein>
    <submittedName>
        <fullName evidence="2">HD domain-containing protein</fullName>
    </submittedName>
</protein>
<dbReference type="AlphaFoldDB" id="A0A7J4D015"/>
<feature type="domain" description="HD" evidence="1">
    <location>
        <begin position="50"/>
        <end position="158"/>
    </location>
</feature>
<evidence type="ECO:0000313" key="3">
    <source>
        <dbReference type="Proteomes" id="UP000589132"/>
    </source>
</evidence>
<dbReference type="InterPro" id="IPR050135">
    <property type="entry name" value="dGTPase-like"/>
</dbReference>
<dbReference type="GO" id="GO:0008832">
    <property type="term" value="F:dGTPase activity"/>
    <property type="evidence" value="ECO:0007669"/>
    <property type="project" value="TreeGrafter"/>
</dbReference>
<name>A0A7J4D015_9ARCH</name>
<comment type="caution">
    <text evidence="2">The sequence shown here is derived from an EMBL/GenBank/DDBJ whole genome shotgun (WGS) entry which is preliminary data.</text>
</comment>
<dbReference type="Proteomes" id="UP000589132">
    <property type="component" value="Unassembled WGS sequence"/>
</dbReference>
<evidence type="ECO:0000259" key="1">
    <source>
        <dbReference type="PROSITE" id="PS51831"/>
    </source>
</evidence>
<dbReference type="SMART" id="SM00471">
    <property type="entry name" value="HDc"/>
    <property type="match status" value="1"/>
</dbReference>
<dbReference type="PROSITE" id="PS51831">
    <property type="entry name" value="HD"/>
    <property type="match status" value="1"/>
</dbReference>
<gene>
    <name evidence="2" type="ORF">EYO15_03380</name>
</gene>
<evidence type="ECO:0000313" key="2">
    <source>
        <dbReference type="EMBL" id="HIA98204.1"/>
    </source>
</evidence>
<dbReference type="Pfam" id="PF19276">
    <property type="entry name" value="HD_assoc_2"/>
    <property type="match status" value="1"/>
</dbReference>
<dbReference type="InterPro" id="IPR003607">
    <property type="entry name" value="HD/PDEase_dom"/>
</dbReference>
<dbReference type="CDD" id="cd00077">
    <property type="entry name" value="HDc"/>
    <property type="match status" value="1"/>
</dbReference>
<dbReference type="PANTHER" id="PTHR11373:SF4">
    <property type="entry name" value="DEOXYNUCLEOSIDE TRIPHOSPHATE TRIPHOSPHOHYDROLASE SAMHD1"/>
    <property type="match status" value="1"/>
</dbReference>
<dbReference type="InterPro" id="IPR006674">
    <property type="entry name" value="HD_domain"/>
</dbReference>
<sequence>MTRVRDPIHDYIDLTPLEVRLVDTPAYQRLRWIRQLGPTNLVYPGANHTRHEHCMGTCHVVGRIADSIGLDSHDKQLASVAGLLHDLGHSPFSHLGDEVAGLEDHVIRTTKLVSDTEISDILSEEGIASKEVNEIIQGDHKLGPLVSGDLDGDRLDYLVRDAHYTGVSTGVDAGRLITTMSMVDGTLVVRQGGLPAVEALLTTRSTMYPTVYFHPFVRGAELMLARAANSAISSNKFTSRDFTTFTDHKFLSELDRAGGFPQKTVKDFENRRIVKSAVSITKKQAEDSGLNRSSKEEYENSIAAKLGLDASDIYVDLPPQSVVLGLKVKILKDNDEVVLARNLSRLVSGLYEAQFDHWRGRVYGPSGIEDKVLFEASKVLGL</sequence>
<dbReference type="Gene3D" id="1.10.3210.10">
    <property type="entry name" value="Hypothetical protein af1432"/>
    <property type="match status" value="1"/>
</dbReference>
<dbReference type="GO" id="GO:0006203">
    <property type="term" value="P:dGTP catabolic process"/>
    <property type="evidence" value="ECO:0007669"/>
    <property type="project" value="TreeGrafter"/>
</dbReference>
<reference evidence="3" key="1">
    <citation type="journal article" date="2019" name="bioRxiv">
        <title>Genome diversification in globally distributed novel marine Proteobacteria is linked to environmental adaptation.</title>
        <authorList>
            <person name="Zhou Z."/>
            <person name="Tran P.Q."/>
            <person name="Kieft K."/>
            <person name="Anantharaman K."/>
        </authorList>
    </citation>
    <scope>NUCLEOTIDE SEQUENCE [LARGE SCALE GENOMIC DNA]</scope>
</reference>
<dbReference type="Pfam" id="PF01966">
    <property type="entry name" value="HD"/>
    <property type="match status" value="1"/>
</dbReference>
<dbReference type="InterPro" id="IPR045509">
    <property type="entry name" value="HD_assoc_2"/>
</dbReference>
<dbReference type="PANTHER" id="PTHR11373">
    <property type="entry name" value="DEOXYNUCLEOSIDE TRIPHOSPHATE TRIPHOSPHOHYDROLASE"/>
    <property type="match status" value="1"/>
</dbReference>